<dbReference type="PANTHER" id="PTHR13464:SF0">
    <property type="entry name" value="SAP30-BINDING PROTEIN"/>
    <property type="match status" value="1"/>
</dbReference>
<proteinExistence type="predicted"/>
<dbReference type="InterPro" id="IPR012479">
    <property type="entry name" value="SAP30BP"/>
</dbReference>
<comment type="caution">
    <text evidence="2">The sequence shown here is derived from an EMBL/GenBank/DDBJ whole genome shotgun (WGS) entry which is preliminary data.</text>
</comment>
<dbReference type="GO" id="GO:0005634">
    <property type="term" value="C:nucleus"/>
    <property type="evidence" value="ECO:0007669"/>
    <property type="project" value="TreeGrafter"/>
</dbReference>
<feature type="region of interest" description="Disordered" evidence="1">
    <location>
        <begin position="224"/>
        <end position="247"/>
    </location>
</feature>
<evidence type="ECO:0000313" key="3">
    <source>
        <dbReference type="Proteomes" id="UP000324767"/>
    </source>
</evidence>
<feature type="region of interest" description="Disordered" evidence="1">
    <location>
        <begin position="260"/>
        <end position="310"/>
    </location>
</feature>
<dbReference type="GO" id="GO:0006355">
    <property type="term" value="P:regulation of DNA-templated transcription"/>
    <property type="evidence" value="ECO:0007669"/>
    <property type="project" value="InterPro"/>
</dbReference>
<organism evidence="2 3">
    <name type="scientific">Lasallia pustulata</name>
    <dbReference type="NCBI Taxonomy" id="136370"/>
    <lineage>
        <taxon>Eukaryota</taxon>
        <taxon>Fungi</taxon>
        <taxon>Dikarya</taxon>
        <taxon>Ascomycota</taxon>
        <taxon>Pezizomycotina</taxon>
        <taxon>Lecanoromycetes</taxon>
        <taxon>OSLEUM clade</taxon>
        <taxon>Umbilicariomycetidae</taxon>
        <taxon>Umbilicariales</taxon>
        <taxon>Umbilicariaceae</taxon>
        <taxon>Lasallia</taxon>
    </lineage>
</organism>
<feature type="compositionally biased region" description="Basic residues" evidence="1">
    <location>
        <begin position="297"/>
        <end position="310"/>
    </location>
</feature>
<protein>
    <recommendedName>
        <fullName evidence="4">HCNGP-like</fullName>
    </recommendedName>
</protein>
<dbReference type="Pfam" id="PF07818">
    <property type="entry name" value="HCNGP"/>
    <property type="match status" value="1"/>
</dbReference>
<dbReference type="AlphaFoldDB" id="A0A5M8Q1C4"/>
<evidence type="ECO:0000313" key="2">
    <source>
        <dbReference type="EMBL" id="KAA6415984.1"/>
    </source>
</evidence>
<gene>
    <name evidence="2" type="ORF">FRX48_00703</name>
</gene>
<dbReference type="PANTHER" id="PTHR13464">
    <property type="entry name" value="TRANSCRIPTIONAL REGULATOR PROTEIN HCNGP"/>
    <property type="match status" value="1"/>
</dbReference>
<accession>A0A5M8Q1C4</accession>
<feature type="region of interest" description="Disordered" evidence="1">
    <location>
        <begin position="1"/>
        <end position="98"/>
    </location>
</feature>
<dbReference type="EMBL" id="VXIT01000001">
    <property type="protein sequence ID" value="KAA6415984.1"/>
    <property type="molecule type" value="Genomic_DNA"/>
</dbReference>
<feature type="compositionally biased region" description="Polar residues" evidence="1">
    <location>
        <begin position="227"/>
        <end position="236"/>
    </location>
</feature>
<sequence length="310" mass="33424">MSGLVGYGSSDEEDEGVQSALPAALKTVAHSSAISPRPLSPTDTIVNGASQVNANDPLVGPKGPDEAPIGAQSVGPETAFSSAASEIENPSVPQSPYTANRALIRNMTLPPVPNLDIPPSPPGSPIPEMDNKFAHFLELKQQGIHFNEKLARSSALKNPGLFQKLMGFAGMEESDQYASTLPKELWDPAGFPAWAYREELEKSQQEMQKKMEEGKARMQRDTIDFVSATSSAQPSRGGTPASGGVIRGLRVSAAERVMAGLDRERARSPQVLDGPTQRGFSRRDGTTEGYQKDSRARSRSPVRRKRSRSR</sequence>
<evidence type="ECO:0000256" key="1">
    <source>
        <dbReference type="SAM" id="MobiDB-lite"/>
    </source>
</evidence>
<dbReference type="OrthoDB" id="1714508at2759"/>
<feature type="compositionally biased region" description="Basic and acidic residues" evidence="1">
    <location>
        <begin position="281"/>
        <end position="296"/>
    </location>
</feature>
<feature type="compositionally biased region" description="Polar residues" evidence="1">
    <location>
        <begin position="41"/>
        <end position="54"/>
    </location>
</feature>
<reference evidence="2 3" key="1">
    <citation type="submission" date="2019-09" db="EMBL/GenBank/DDBJ databases">
        <title>The hologenome of the rock-dwelling lichen Lasallia pustulata.</title>
        <authorList>
            <person name="Greshake Tzovaras B."/>
            <person name="Segers F."/>
            <person name="Bicker A."/>
            <person name="Dal Grande F."/>
            <person name="Otte J."/>
            <person name="Hankeln T."/>
            <person name="Schmitt I."/>
            <person name="Ebersberger I."/>
        </authorList>
    </citation>
    <scope>NUCLEOTIDE SEQUENCE [LARGE SCALE GENOMIC DNA]</scope>
    <source>
        <strain evidence="2">A1-1</strain>
    </source>
</reference>
<name>A0A5M8Q1C4_9LECA</name>
<evidence type="ECO:0008006" key="4">
    <source>
        <dbReference type="Google" id="ProtNLM"/>
    </source>
</evidence>
<dbReference type="Proteomes" id="UP000324767">
    <property type="component" value="Unassembled WGS sequence"/>
</dbReference>